<dbReference type="EC" id="2.7.6.3" evidence="3"/>
<dbReference type="GO" id="GO:0046656">
    <property type="term" value="P:folic acid biosynthetic process"/>
    <property type="evidence" value="ECO:0007669"/>
    <property type="project" value="UniProtKB-KW"/>
</dbReference>
<dbReference type="GO" id="GO:0005524">
    <property type="term" value="F:ATP binding"/>
    <property type="evidence" value="ECO:0007669"/>
    <property type="project" value="UniProtKB-KW"/>
</dbReference>
<keyword evidence="15" id="KW-1185">Reference proteome</keyword>
<feature type="domain" description="7,8-dihydro-6-hydroxymethylpterin-pyrophosphokinase" evidence="13">
    <location>
        <begin position="84"/>
        <end position="95"/>
    </location>
</feature>
<evidence type="ECO:0000313" key="14">
    <source>
        <dbReference type="EMBL" id="RAW01896.1"/>
    </source>
</evidence>
<dbReference type="CDD" id="cd00483">
    <property type="entry name" value="HPPK"/>
    <property type="match status" value="1"/>
</dbReference>
<evidence type="ECO:0000256" key="7">
    <source>
        <dbReference type="ARBA" id="ARBA00022777"/>
    </source>
</evidence>
<dbReference type="Proteomes" id="UP000251889">
    <property type="component" value="Unassembled WGS sequence"/>
</dbReference>
<evidence type="ECO:0000256" key="3">
    <source>
        <dbReference type="ARBA" id="ARBA00013253"/>
    </source>
</evidence>
<evidence type="ECO:0000313" key="15">
    <source>
        <dbReference type="Proteomes" id="UP000251889"/>
    </source>
</evidence>
<dbReference type="NCBIfam" id="TIGR01498">
    <property type="entry name" value="folK"/>
    <property type="match status" value="1"/>
</dbReference>
<dbReference type="UniPathway" id="UPA00077">
    <property type="reaction ID" value="UER00155"/>
</dbReference>
<evidence type="ECO:0000256" key="2">
    <source>
        <dbReference type="ARBA" id="ARBA00005810"/>
    </source>
</evidence>
<gene>
    <name evidence="14" type="primary">folK</name>
    <name evidence="14" type="ORF">DQQ10_08415</name>
</gene>
<dbReference type="EMBL" id="QMFY01000003">
    <property type="protein sequence ID" value="RAW01896.1"/>
    <property type="molecule type" value="Genomic_DNA"/>
</dbReference>
<dbReference type="GO" id="GO:0003848">
    <property type="term" value="F:2-amino-4-hydroxy-6-hydroxymethyldihydropteridine diphosphokinase activity"/>
    <property type="evidence" value="ECO:0007669"/>
    <property type="project" value="UniProtKB-EC"/>
</dbReference>
<dbReference type="InterPro" id="IPR035907">
    <property type="entry name" value="Hppk_sf"/>
</dbReference>
<accession>A0A364Y538</accession>
<dbReference type="OrthoDB" id="9808041at2"/>
<evidence type="ECO:0000256" key="1">
    <source>
        <dbReference type="ARBA" id="ARBA00005051"/>
    </source>
</evidence>
<organism evidence="14 15">
    <name type="scientific">Pseudochryseolinea flava</name>
    <dbReference type="NCBI Taxonomy" id="2059302"/>
    <lineage>
        <taxon>Bacteria</taxon>
        <taxon>Pseudomonadati</taxon>
        <taxon>Bacteroidota</taxon>
        <taxon>Cytophagia</taxon>
        <taxon>Cytophagales</taxon>
        <taxon>Fulvivirgaceae</taxon>
        <taxon>Pseudochryseolinea</taxon>
    </lineage>
</organism>
<proteinExistence type="inferred from homology"/>
<evidence type="ECO:0000256" key="10">
    <source>
        <dbReference type="ARBA" id="ARBA00029409"/>
    </source>
</evidence>
<evidence type="ECO:0000256" key="12">
    <source>
        <dbReference type="ARBA" id="ARBA00033413"/>
    </source>
</evidence>
<dbReference type="Gene3D" id="3.30.70.560">
    <property type="entry name" value="7,8-Dihydro-6-hydroxymethylpterin-pyrophosphokinase HPPK"/>
    <property type="match status" value="1"/>
</dbReference>
<dbReference type="GO" id="GO:0016301">
    <property type="term" value="F:kinase activity"/>
    <property type="evidence" value="ECO:0007669"/>
    <property type="project" value="UniProtKB-KW"/>
</dbReference>
<dbReference type="Pfam" id="PF01288">
    <property type="entry name" value="HPPK"/>
    <property type="match status" value="1"/>
</dbReference>
<name>A0A364Y538_9BACT</name>
<evidence type="ECO:0000256" key="9">
    <source>
        <dbReference type="ARBA" id="ARBA00022909"/>
    </source>
</evidence>
<dbReference type="SUPFAM" id="SSF55083">
    <property type="entry name" value="6-hydroxymethyl-7,8-dihydropterin pyrophosphokinase, HPPK"/>
    <property type="match status" value="1"/>
</dbReference>
<dbReference type="GO" id="GO:0046654">
    <property type="term" value="P:tetrahydrofolate biosynthetic process"/>
    <property type="evidence" value="ECO:0007669"/>
    <property type="project" value="UniProtKB-UniPathway"/>
</dbReference>
<dbReference type="InterPro" id="IPR000550">
    <property type="entry name" value="Hppk"/>
</dbReference>
<keyword evidence="9" id="KW-0289">Folate biosynthesis</keyword>
<keyword evidence="7 14" id="KW-0418">Kinase</keyword>
<reference evidence="14 15" key="1">
    <citation type="submission" date="2018-06" db="EMBL/GenBank/DDBJ databases">
        <title>Chryseolinea flavus sp. nov., a member of the phylum Bacteroidetes isolated from soil.</title>
        <authorList>
            <person name="Li Y."/>
            <person name="Wang J."/>
        </authorList>
    </citation>
    <scope>NUCLEOTIDE SEQUENCE [LARGE SCALE GENOMIC DNA]</scope>
    <source>
        <strain evidence="14 15">SDU1-6</strain>
    </source>
</reference>
<dbReference type="AlphaFoldDB" id="A0A364Y538"/>
<dbReference type="PROSITE" id="PS00794">
    <property type="entry name" value="HPPK"/>
    <property type="match status" value="1"/>
</dbReference>
<evidence type="ECO:0000256" key="8">
    <source>
        <dbReference type="ARBA" id="ARBA00022840"/>
    </source>
</evidence>
<protein>
    <recommendedName>
        <fullName evidence="4">2-amino-4-hydroxy-6-hydroxymethyldihydropteridine pyrophosphokinase</fullName>
        <ecNumber evidence="3">2.7.6.3</ecNumber>
    </recommendedName>
    <alternativeName>
        <fullName evidence="11">6-hydroxymethyl-7,8-dihydropterin pyrophosphokinase</fullName>
    </alternativeName>
    <alternativeName>
        <fullName evidence="12">7,8-dihydro-6-hydroxymethylpterin-pyrophosphokinase</fullName>
    </alternativeName>
</protein>
<keyword evidence="6" id="KW-0547">Nucleotide-binding</keyword>
<evidence type="ECO:0000256" key="6">
    <source>
        <dbReference type="ARBA" id="ARBA00022741"/>
    </source>
</evidence>
<keyword evidence="5 14" id="KW-0808">Transferase</keyword>
<evidence type="ECO:0000256" key="4">
    <source>
        <dbReference type="ARBA" id="ARBA00016218"/>
    </source>
</evidence>
<comment type="caution">
    <text evidence="14">The sequence shown here is derived from an EMBL/GenBank/DDBJ whole genome shotgun (WGS) entry which is preliminary data.</text>
</comment>
<evidence type="ECO:0000259" key="13">
    <source>
        <dbReference type="PROSITE" id="PS00794"/>
    </source>
</evidence>
<comment type="function">
    <text evidence="10">Catalyzes the transfer of pyrophosphate from adenosine triphosphate (ATP) to 6-hydroxymethyl-7,8-dihydropterin, an enzymatic step in folate biosynthesis pathway.</text>
</comment>
<comment type="pathway">
    <text evidence="1">Cofactor biosynthesis; tetrahydrofolate biosynthesis; 2-amino-4-hydroxy-6-hydroxymethyl-7,8-dihydropteridine diphosphate from 7,8-dihydroneopterin triphosphate: step 4/4.</text>
</comment>
<keyword evidence="8" id="KW-0067">ATP-binding</keyword>
<evidence type="ECO:0000256" key="11">
    <source>
        <dbReference type="ARBA" id="ARBA00029766"/>
    </source>
</evidence>
<evidence type="ECO:0000256" key="5">
    <source>
        <dbReference type="ARBA" id="ARBA00022679"/>
    </source>
</evidence>
<dbReference type="PANTHER" id="PTHR43071:SF1">
    <property type="entry name" value="2-AMINO-4-HYDROXY-6-HYDROXYMETHYLDIHYDROPTERIDINE PYROPHOSPHOKINASE"/>
    <property type="match status" value="1"/>
</dbReference>
<dbReference type="PANTHER" id="PTHR43071">
    <property type="entry name" value="2-AMINO-4-HYDROXY-6-HYDROXYMETHYLDIHYDROPTERIDINE PYROPHOSPHOKINASE"/>
    <property type="match status" value="1"/>
</dbReference>
<comment type="similarity">
    <text evidence="2">Belongs to the HPPK family.</text>
</comment>
<sequence length="159" mass="17809">MFLSLGSNQGDRSTNLHDACMKIRKQVGKIVRSSSIYSTAAWGVTDQPDFLNQVIEVETNLTPGALLEKTHSIEKSLGRIRTGKWGARIIDIDILLYREVELKTAHLVIPHPELPNRKFVLIPFAEIAADHVHPTAHKKISELLDTCTDQLAVTKFIED</sequence>